<evidence type="ECO:0000313" key="2">
    <source>
        <dbReference type="Proteomes" id="UP000177564"/>
    </source>
</evidence>
<comment type="caution">
    <text evidence="1">The sequence shown here is derived from an EMBL/GenBank/DDBJ whole genome shotgun (WGS) entry which is preliminary data.</text>
</comment>
<dbReference type="EMBL" id="MEWU01000029">
    <property type="protein sequence ID" value="OGC83062.1"/>
    <property type="molecule type" value="Genomic_DNA"/>
</dbReference>
<organism evidence="1 2">
    <name type="scientific">Candidatus Adlerbacteria bacterium RIFCSPHIGHO2_02_FULL_52_17</name>
    <dbReference type="NCBI Taxonomy" id="1797240"/>
    <lineage>
        <taxon>Bacteria</taxon>
        <taxon>Candidatus Adleribacteriota</taxon>
    </lineage>
</organism>
<gene>
    <name evidence="1" type="ORF">A3D68_02265</name>
</gene>
<name>A0A1F4XMV8_9BACT</name>
<dbReference type="InterPro" id="IPR019270">
    <property type="entry name" value="DUF2283"/>
</dbReference>
<proteinExistence type="predicted"/>
<reference evidence="1 2" key="1">
    <citation type="journal article" date="2016" name="Nat. Commun.">
        <title>Thousands of microbial genomes shed light on interconnected biogeochemical processes in an aquifer system.</title>
        <authorList>
            <person name="Anantharaman K."/>
            <person name="Brown C.T."/>
            <person name="Hug L.A."/>
            <person name="Sharon I."/>
            <person name="Castelle C.J."/>
            <person name="Probst A.J."/>
            <person name="Thomas B.C."/>
            <person name="Singh A."/>
            <person name="Wilkins M.J."/>
            <person name="Karaoz U."/>
            <person name="Brodie E.L."/>
            <person name="Williams K.H."/>
            <person name="Hubbard S.S."/>
            <person name="Banfield J.F."/>
        </authorList>
    </citation>
    <scope>NUCLEOTIDE SEQUENCE [LARGE SCALE GENOMIC DNA]</scope>
</reference>
<accession>A0A1F4XMV8</accession>
<evidence type="ECO:0008006" key="3">
    <source>
        <dbReference type="Google" id="ProtNLM"/>
    </source>
</evidence>
<sequence>MQKRKTQKRISHPDHVLSVKQGSTVMTYDKEADAAYFKLKKGKIARTVKLQDWLLVDVDTKGMLLGVEMLFVSSHLPKKYIVSTFRAGKIQVAI</sequence>
<dbReference type="Proteomes" id="UP000177564">
    <property type="component" value="Unassembled WGS sequence"/>
</dbReference>
<dbReference type="AlphaFoldDB" id="A0A1F4XMV8"/>
<dbReference type="Pfam" id="PF10049">
    <property type="entry name" value="DUF2283"/>
    <property type="match status" value="1"/>
</dbReference>
<protein>
    <recommendedName>
        <fullName evidence="3">DUF2283 domain-containing protein</fullName>
    </recommendedName>
</protein>
<evidence type="ECO:0000313" key="1">
    <source>
        <dbReference type="EMBL" id="OGC83062.1"/>
    </source>
</evidence>
<dbReference type="STRING" id="1797240.A3D68_02265"/>